<reference evidence="2" key="1">
    <citation type="journal article" date="2021" name="Mol. Ecol. Resour.">
        <title>Apolygus lucorum genome provides insights into omnivorousness and mesophyll feeding.</title>
        <authorList>
            <person name="Liu Y."/>
            <person name="Liu H."/>
            <person name="Wang H."/>
            <person name="Huang T."/>
            <person name="Liu B."/>
            <person name="Yang B."/>
            <person name="Yin L."/>
            <person name="Li B."/>
            <person name="Zhang Y."/>
            <person name="Zhang S."/>
            <person name="Jiang F."/>
            <person name="Zhang X."/>
            <person name="Ren Y."/>
            <person name="Wang B."/>
            <person name="Wang S."/>
            <person name="Lu Y."/>
            <person name="Wu K."/>
            <person name="Fan W."/>
            <person name="Wang G."/>
        </authorList>
    </citation>
    <scope>NUCLEOTIDE SEQUENCE</scope>
    <source>
        <strain evidence="2">12Hb</strain>
    </source>
</reference>
<name>A0A8S9XUN6_APOLU</name>
<dbReference type="AlphaFoldDB" id="A0A8S9XUN6"/>
<evidence type="ECO:0000313" key="2">
    <source>
        <dbReference type="EMBL" id="KAF6212279.1"/>
    </source>
</evidence>
<dbReference type="OrthoDB" id="6629429at2759"/>
<feature type="compositionally biased region" description="Basic and acidic residues" evidence="1">
    <location>
        <begin position="9"/>
        <end position="29"/>
    </location>
</feature>
<accession>A0A8S9XUN6</accession>
<sequence>MSLNTGSYAKRERDREENGDQQREAKRIPVKETTVEELLNRFGTMIDSKLASIKENMQNLATKEDILTIQAEINVLRIENEKNKIEIQNLKQEAKARDHKICILENEVRKNNIVLGGLATKSDRNLKTQVHEFFNDTLGFENGKPNIVAVRTLGKEGSTNNNNILVTLNSLEDKDAIFARAPALRNTGFWVSPDYTWEVRERRRRLQIIKKIIMRAQGHNQSVRVVFDKLRVGHEEFTWDIQKELLHRQGCGWTKLRQLTGVHVEEEFRRWEPRRERGQGTEAANVVQGGIQEYNDA</sequence>
<evidence type="ECO:0000313" key="3">
    <source>
        <dbReference type="Proteomes" id="UP000466442"/>
    </source>
</evidence>
<feature type="region of interest" description="Disordered" evidence="1">
    <location>
        <begin position="1"/>
        <end position="29"/>
    </location>
</feature>
<evidence type="ECO:0000256" key="1">
    <source>
        <dbReference type="SAM" id="MobiDB-lite"/>
    </source>
</evidence>
<gene>
    <name evidence="2" type="ORF">GE061_012801</name>
</gene>
<dbReference type="Proteomes" id="UP000466442">
    <property type="component" value="Unassembled WGS sequence"/>
</dbReference>
<organism evidence="2 3">
    <name type="scientific">Apolygus lucorum</name>
    <name type="common">Small green plant bug</name>
    <name type="synonym">Lygocoris lucorum</name>
    <dbReference type="NCBI Taxonomy" id="248454"/>
    <lineage>
        <taxon>Eukaryota</taxon>
        <taxon>Metazoa</taxon>
        <taxon>Ecdysozoa</taxon>
        <taxon>Arthropoda</taxon>
        <taxon>Hexapoda</taxon>
        <taxon>Insecta</taxon>
        <taxon>Pterygota</taxon>
        <taxon>Neoptera</taxon>
        <taxon>Paraneoptera</taxon>
        <taxon>Hemiptera</taxon>
        <taxon>Heteroptera</taxon>
        <taxon>Panheteroptera</taxon>
        <taxon>Cimicomorpha</taxon>
        <taxon>Miridae</taxon>
        <taxon>Mirini</taxon>
        <taxon>Apolygus</taxon>
    </lineage>
</organism>
<keyword evidence="3" id="KW-1185">Reference proteome</keyword>
<comment type="caution">
    <text evidence="2">The sequence shown here is derived from an EMBL/GenBank/DDBJ whole genome shotgun (WGS) entry which is preliminary data.</text>
</comment>
<dbReference type="EMBL" id="WIXP02000004">
    <property type="protein sequence ID" value="KAF6212279.1"/>
    <property type="molecule type" value="Genomic_DNA"/>
</dbReference>
<proteinExistence type="predicted"/>
<protein>
    <submittedName>
        <fullName evidence="2">Uncharacterized protein</fullName>
    </submittedName>
</protein>